<reference evidence="4 5" key="1">
    <citation type="submission" date="2020-10" db="EMBL/GenBank/DDBJ databases">
        <title>Complete genome sequence of Corynebacterium massiliense DSM 45435, type strain of Corynebacterium massiliense.</title>
        <authorList>
            <person name="Busche T."/>
            <person name="Kalinowski J."/>
            <person name="Ruckert C."/>
        </authorList>
    </citation>
    <scope>NUCLEOTIDE SEQUENCE [LARGE SCALE GENOMIC DNA]</scope>
    <source>
        <strain evidence="4 5">DSM 45435</strain>
    </source>
</reference>
<feature type="signal peptide" evidence="2">
    <location>
        <begin position="1"/>
        <end position="29"/>
    </location>
</feature>
<dbReference type="GO" id="GO:0008889">
    <property type="term" value="F:glycerophosphodiester phosphodiesterase activity"/>
    <property type="evidence" value="ECO:0007669"/>
    <property type="project" value="UniProtKB-EC"/>
</dbReference>
<dbReference type="EC" id="3.1.4.46" evidence="4"/>
<evidence type="ECO:0000259" key="3">
    <source>
        <dbReference type="PROSITE" id="PS51704"/>
    </source>
</evidence>
<dbReference type="EMBL" id="CP063189">
    <property type="protein sequence ID" value="WCZ31510.1"/>
    <property type="molecule type" value="Genomic_DNA"/>
</dbReference>
<dbReference type="Pfam" id="PF03009">
    <property type="entry name" value="GDPD"/>
    <property type="match status" value="1"/>
</dbReference>
<accession>A0ABY7U498</accession>
<feature type="domain" description="GP-PDE" evidence="3">
    <location>
        <begin position="54"/>
        <end position="325"/>
    </location>
</feature>
<dbReference type="PANTHER" id="PTHR46320:SF1">
    <property type="entry name" value="GLYCEROPHOSPHODIESTER PHOSPHODIESTERASE 1"/>
    <property type="match status" value="1"/>
</dbReference>
<keyword evidence="4" id="KW-0378">Hydrolase</keyword>
<feature type="chain" id="PRO_5045622929" evidence="2">
    <location>
        <begin position="30"/>
        <end position="583"/>
    </location>
</feature>
<dbReference type="SUPFAM" id="SSF51695">
    <property type="entry name" value="PLC-like phosphodiesterases"/>
    <property type="match status" value="1"/>
</dbReference>
<dbReference type="CDD" id="cd08566">
    <property type="entry name" value="GDPD_AtGDE_like"/>
    <property type="match status" value="1"/>
</dbReference>
<dbReference type="InterPro" id="IPR017946">
    <property type="entry name" value="PLC-like_Pdiesterase_TIM-brl"/>
</dbReference>
<keyword evidence="5" id="KW-1185">Reference proteome</keyword>
<evidence type="ECO:0000256" key="1">
    <source>
        <dbReference type="SAM" id="MobiDB-lite"/>
    </source>
</evidence>
<organism evidence="4 5">
    <name type="scientific">Corynebacterium massiliense DSM 45435</name>
    <dbReference type="NCBI Taxonomy" id="1121364"/>
    <lineage>
        <taxon>Bacteria</taxon>
        <taxon>Bacillati</taxon>
        <taxon>Actinomycetota</taxon>
        <taxon>Actinomycetes</taxon>
        <taxon>Mycobacteriales</taxon>
        <taxon>Corynebacteriaceae</taxon>
        <taxon>Corynebacterium</taxon>
    </lineage>
</organism>
<dbReference type="Gene3D" id="3.20.20.190">
    <property type="entry name" value="Phosphatidylinositol (PI) phosphodiesterase"/>
    <property type="match status" value="1"/>
</dbReference>
<proteinExistence type="predicted"/>
<gene>
    <name evidence="4" type="primary">glpQ1</name>
    <name evidence="4" type="ORF">CMASS_00190</name>
</gene>
<evidence type="ECO:0000256" key="2">
    <source>
        <dbReference type="SAM" id="SignalP"/>
    </source>
</evidence>
<protein>
    <submittedName>
        <fullName evidence="4">Glycerophosphoryl diester phosphodiesterase 1</fullName>
        <ecNumber evidence="4">3.1.4.46</ecNumber>
    </submittedName>
</protein>
<dbReference type="Proteomes" id="UP001220064">
    <property type="component" value="Chromosome"/>
</dbReference>
<dbReference type="PROSITE" id="PS51704">
    <property type="entry name" value="GP_PDE"/>
    <property type="match status" value="1"/>
</dbReference>
<dbReference type="PANTHER" id="PTHR46320">
    <property type="entry name" value="GLYCEROPHOSPHODIESTER PHOSPHODIESTERASE 1"/>
    <property type="match status" value="1"/>
</dbReference>
<feature type="region of interest" description="Disordered" evidence="1">
    <location>
        <begin position="561"/>
        <end position="583"/>
    </location>
</feature>
<dbReference type="InterPro" id="IPR030395">
    <property type="entry name" value="GP_PDE_dom"/>
</dbReference>
<evidence type="ECO:0000313" key="5">
    <source>
        <dbReference type="Proteomes" id="UP001220064"/>
    </source>
</evidence>
<name>A0ABY7U498_9CORY</name>
<sequence>MILRRKTVNLVLAVLMILMVAPVHQTAYAEETPQCPAWKTQYEQLIDAGNSDKVLTARHRGYFDELLPENSLGAFAKAFSSCMHAVETDVRMTSDGQLVLFHDTSTGKMLEPDYDPETNTGPNPKLNTLSFAQLRKKYLLRPDRTTTHYTVPTVSELLDLVVEQNAGSLVHLEIKEPAAIVPTARLLHDFNEDNPSAHIFNRVVLKFGMNDYPTPQAWQEMLTREGIEGRYLVMPKINSGIAKAIDAGPAIPDVEELSLPANSSRAVAHWAQAPDTLAPIVEVNLKDSSEFKGIVEQTGSPFGNFVKPTSLALDNAQPTTMAQFSAIVTHFHKKLGAFVPVPDYILFSKGPRAGYTVPNTWKDKVPIAVTDAFFNNNSTCCYQLSDRLTATSYAAEQHDWRDNLDWLRSVGANFITADDTDSVELYAQTRGYLNAIARPHPTAPPKNMNSSLYTRMQGFAVPDSDMVRIRGWNGGASSAWGGQVCLWTDPGFYLWTVACHYENPAYNNDLEITTVGNGYMTIRDPYSGQCVYSPPETDQLRLRLGQVRACRDRGAGRCRQFRSANPQHFHHPPKRPGESSFRH</sequence>
<evidence type="ECO:0000313" key="4">
    <source>
        <dbReference type="EMBL" id="WCZ31510.1"/>
    </source>
</evidence>
<keyword evidence="2" id="KW-0732">Signal</keyword>